<feature type="transmembrane region" description="Helical" evidence="6">
    <location>
        <begin position="52"/>
        <end position="81"/>
    </location>
</feature>
<accession>A0A852RJ36</accession>
<dbReference type="AlphaFoldDB" id="A0A852RJ36"/>
<proteinExistence type="predicted"/>
<evidence type="ECO:0000256" key="1">
    <source>
        <dbReference type="ARBA" id="ARBA00004651"/>
    </source>
</evidence>
<feature type="transmembrane region" description="Helical" evidence="6">
    <location>
        <begin position="102"/>
        <end position="126"/>
    </location>
</feature>
<feature type="transmembrane region" description="Helical" evidence="6">
    <location>
        <begin position="146"/>
        <end position="168"/>
    </location>
</feature>
<feature type="transmembrane region" description="Helical" evidence="6">
    <location>
        <begin position="226"/>
        <end position="251"/>
    </location>
</feature>
<keyword evidence="5 6" id="KW-0472">Membrane</keyword>
<dbReference type="InterPro" id="IPR038766">
    <property type="entry name" value="Membrane_comp_ABC_pdt"/>
</dbReference>
<evidence type="ECO:0000259" key="7">
    <source>
        <dbReference type="Pfam" id="PF02687"/>
    </source>
</evidence>
<dbReference type="GO" id="GO:0005886">
    <property type="term" value="C:plasma membrane"/>
    <property type="evidence" value="ECO:0007669"/>
    <property type="project" value="UniProtKB-SubCell"/>
</dbReference>
<comment type="subcellular location">
    <subcellularLocation>
        <location evidence="1">Cell membrane</location>
        <topology evidence="1">Multi-pass membrane protein</topology>
    </subcellularLocation>
</comment>
<dbReference type="PANTHER" id="PTHR30287">
    <property type="entry name" value="MEMBRANE COMPONENT OF PREDICTED ABC SUPERFAMILY METABOLITE UPTAKE TRANSPORTER"/>
    <property type="match status" value="1"/>
</dbReference>
<comment type="caution">
    <text evidence="8">The sequence shown here is derived from an EMBL/GenBank/DDBJ whole genome shotgun (WGS) entry which is preliminary data.</text>
</comment>
<keyword evidence="9" id="KW-1185">Reference proteome</keyword>
<evidence type="ECO:0000313" key="8">
    <source>
        <dbReference type="EMBL" id="NYD33511.1"/>
    </source>
</evidence>
<feature type="transmembrane region" description="Helical" evidence="6">
    <location>
        <begin position="287"/>
        <end position="306"/>
    </location>
</feature>
<feature type="domain" description="ABC3 transporter permease C-terminal" evidence="7">
    <location>
        <begin position="58"/>
        <end position="178"/>
    </location>
</feature>
<evidence type="ECO:0000256" key="2">
    <source>
        <dbReference type="ARBA" id="ARBA00022475"/>
    </source>
</evidence>
<feature type="transmembrane region" description="Helical" evidence="6">
    <location>
        <begin position="418"/>
        <end position="442"/>
    </location>
</feature>
<evidence type="ECO:0000256" key="6">
    <source>
        <dbReference type="SAM" id="Phobius"/>
    </source>
</evidence>
<dbReference type="EMBL" id="JACCBF010000001">
    <property type="protein sequence ID" value="NYD33511.1"/>
    <property type="molecule type" value="Genomic_DNA"/>
</dbReference>
<sequence length="463" mass="47190">MSSRTLVMGSMRELGTVGLVAGLGSAYAAVLIMTSSFLSTMASAGGGVGVLLGSVATVFILIALYVSVVVIANCVDTVIAGRLRHIALLRLLGARGPYLRRSVMRATALVGLAGGVVGAVAGVVLADLTRIVLVARGTLPEADYGLVHPLVLLSVAAVAVAATLAGWLGSRAVLRVSPAQAMSGTATEMPRSRAGSVLRAIASLMLIGGGLLVLLVSMWLGEDGSAAGFLAAFFGSVVSATGLLLGARFVIPALVGLCARLVGTEPPAVLARRNAVKDPLRTTRSTMGLVIGVTLVTTFASGMQALRASIATWPSDAEHQGEMDQILAAATAILIAIVVISSVIAAVGFVSTMSLTVIQRQREIGLLRSLGFTRGQVRSMITRESVALSATAVAFGMVLGLVYGSVGAQSLIGFGTDGFVWGVPWLVLAGIAVCGVVLVLAASRAPARRAVMVTPIEALRIEA</sequence>
<gene>
    <name evidence="8" type="ORF">BJ958_005057</name>
</gene>
<dbReference type="Pfam" id="PF02687">
    <property type="entry name" value="FtsX"/>
    <property type="match status" value="2"/>
</dbReference>
<dbReference type="Proteomes" id="UP000582231">
    <property type="component" value="Unassembled WGS sequence"/>
</dbReference>
<protein>
    <submittedName>
        <fullName evidence="8">Putative ABC transport system permease protein</fullName>
    </submittedName>
</protein>
<keyword evidence="3 6" id="KW-0812">Transmembrane</keyword>
<keyword evidence="2" id="KW-1003">Cell membrane</keyword>
<evidence type="ECO:0000256" key="5">
    <source>
        <dbReference type="ARBA" id="ARBA00023136"/>
    </source>
</evidence>
<keyword evidence="4 6" id="KW-1133">Transmembrane helix</keyword>
<dbReference type="RefSeq" id="WP_179729539.1">
    <property type="nucleotide sequence ID" value="NZ_BAABEF010000001.1"/>
</dbReference>
<feature type="transmembrane region" description="Helical" evidence="6">
    <location>
        <begin position="326"/>
        <end position="358"/>
    </location>
</feature>
<feature type="transmembrane region" description="Helical" evidence="6">
    <location>
        <begin position="386"/>
        <end position="406"/>
    </location>
</feature>
<feature type="domain" description="ABC3 transporter permease C-terminal" evidence="7">
    <location>
        <begin position="336"/>
        <end position="451"/>
    </location>
</feature>
<evidence type="ECO:0000256" key="4">
    <source>
        <dbReference type="ARBA" id="ARBA00022989"/>
    </source>
</evidence>
<name>A0A852RJ36_9ACTN</name>
<dbReference type="PANTHER" id="PTHR30287:SF1">
    <property type="entry name" value="INNER MEMBRANE PROTEIN"/>
    <property type="match status" value="1"/>
</dbReference>
<evidence type="ECO:0000313" key="9">
    <source>
        <dbReference type="Proteomes" id="UP000582231"/>
    </source>
</evidence>
<dbReference type="InterPro" id="IPR003838">
    <property type="entry name" value="ABC3_permease_C"/>
</dbReference>
<evidence type="ECO:0000256" key="3">
    <source>
        <dbReference type="ARBA" id="ARBA00022692"/>
    </source>
</evidence>
<reference evidence="8 9" key="1">
    <citation type="submission" date="2020-07" db="EMBL/GenBank/DDBJ databases">
        <title>Sequencing the genomes of 1000 actinobacteria strains.</title>
        <authorList>
            <person name="Klenk H.-P."/>
        </authorList>
    </citation>
    <scope>NUCLEOTIDE SEQUENCE [LARGE SCALE GENOMIC DNA]</scope>
    <source>
        <strain evidence="8 9">DSM 19082</strain>
    </source>
</reference>
<feature type="transmembrane region" description="Helical" evidence="6">
    <location>
        <begin position="197"/>
        <end position="220"/>
    </location>
</feature>
<organism evidence="8 9">
    <name type="scientific">Nocardioides kongjuensis</name>
    <dbReference type="NCBI Taxonomy" id="349522"/>
    <lineage>
        <taxon>Bacteria</taxon>
        <taxon>Bacillati</taxon>
        <taxon>Actinomycetota</taxon>
        <taxon>Actinomycetes</taxon>
        <taxon>Propionibacteriales</taxon>
        <taxon>Nocardioidaceae</taxon>
        <taxon>Nocardioides</taxon>
    </lineage>
</organism>